<sequence>MEPSTEPCGTSIETGENEETAMPIQTAKERFDRTLVRNVWHPVKGFAKIYKDRVRNMTFVKYYPLR</sequence>
<accession>A0A183BBP6</accession>
<reference evidence="4" key="1">
    <citation type="submission" date="2016-06" db="UniProtKB">
        <authorList>
            <consortium name="WormBaseParasite"/>
        </authorList>
    </citation>
    <scope>IDENTIFICATION</scope>
</reference>
<dbReference type="EMBL" id="UZAN01065178">
    <property type="protein sequence ID" value="VDP93903.1"/>
    <property type="molecule type" value="Genomic_DNA"/>
</dbReference>
<reference evidence="2 3" key="2">
    <citation type="submission" date="2018-11" db="EMBL/GenBank/DDBJ databases">
        <authorList>
            <consortium name="Pathogen Informatics"/>
        </authorList>
    </citation>
    <scope>NUCLEOTIDE SEQUENCE [LARGE SCALE GENOMIC DNA]</scope>
    <source>
        <strain evidence="2 3">Egypt</strain>
    </source>
</reference>
<protein>
    <submittedName>
        <fullName evidence="4">40S ribosomal protein S15</fullName>
    </submittedName>
</protein>
<dbReference type="Proteomes" id="UP000272942">
    <property type="component" value="Unassembled WGS sequence"/>
</dbReference>
<evidence type="ECO:0000313" key="3">
    <source>
        <dbReference type="Proteomes" id="UP000272942"/>
    </source>
</evidence>
<organism evidence="4">
    <name type="scientific">Echinostoma caproni</name>
    <dbReference type="NCBI Taxonomy" id="27848"/>
    <lineage>
        <taxon>Eukaryota</taxon>
        <taxon>Metazoa</taxon>
        <taxon>Spiralia</taxon>
        <taxon>Lophotrochozoa</taxon>
        <taxon>Platyhelminthes</taxon>
        <taxon>Trematoda</taxon>
        <taxon>Digenea</taxon>
        <taxon>Plagiorchiida</taxon>
        <taxon>Echinostomata</taxon>
        <taxon>Echinostomatoidea</taxon>
        <taxon>Echinostomatidae</taxon>
        <taxon>Echinostoma</taxon>
    </lineage>
</organism>
<evidence type="ECO:0000313" key="2">
    <source>
        <dbReference type="EMBL" id="VDP93903.1"/>
    </source>
</evidence>
<name>A0A183BBP6_9TREM</name>
<gene>
    <name evidence="2" type="ORF">ECPE_LOCUS16631</name>
</gene>
<evidence type="ECO:0000313" key="4">
    <source>
        <dbReference type="WBParaSite" id="ECPE_0001667401-mRNA-1"/>
    </source>
</evidence>
<keyword evidence="3" id="KW-1185">Reference proteome</keyword>
<proteinExistence type="predicted"/>
<dbReference type="WBParaSite" id="ECPE_0001667401-mRNA-1">
    <property type="protein sequence ID" value="ECPE_0001667401-mRNA-1"/>
    <property type="gene ID" value="ECPE_0001667401"/>
</dbReference>
<dbReference type="AlphaFoldDB" id="A0A183BBP6"/>
<evidence type="ECO:0000256" key="1">
    <source>
        <dbReference type="SAM" id="MobiDB-lite"/>
    </source>
</evidence>
<feature type="region of interest" description="Disordered" evidence="1">
    <location>
        <begin position="1"/>
        <end position="21"/>
    </location>
</feature>